<comment type="caution">
    <text evidence="1">The sequence shown here is derived from an EMBL/GenBank/DDBJ whole genome shotgun (WGS) entry which is preliminary data.</text>
</comment>
<protein>
    <recommendedName>
        <fullName evidence="3">Transposase</fullName>
    </recommendedName>
</protein>
<proteinExistence type="predicted"/>
<name>A0A2T2WDP2_9FIRM</name>
<dbReference type="AlphaFoldDB" id="A0A2T2WDP2"/>
<gene>
    <name evidence="1" type="ORF">C7B45_15225</name>
</gene>
<evidence type="ECO:0008006" key="3">
    <source>
        <dbReference type="Google" id="ProtNLM"/>
    </source>
</evidence>
<accession>A0A2T2WDP2</accession>
<organism evidence="1 2">
    <name type="scientific">Sulfobacillus acidophilus</name>
    <dbReference type="NCBI Taxonomy" id="53633"/>
    <lineage>
        <taxon>Bacteria</taxon>
        <taxon>Bacillati</taxon>
        <taxon>Bacillota</taxon>
        <taxon>Clostridia</taxon>
        <taxon>Eubacteriales</taxon>
        <taxon>Clostridiales Family XVII. Incertae Sedis</taxon>
        <taxon>Sulfobacillus</taxon>
    </lineage>
</organism>
<evidence type="ECO:0000313" key="1">
    <source>
        <dbReference type="EMBL" id="PSR20362.1"/>
    </source>
</evidence>
<reference evidence="1 2" key="1">
    <citation type="journal article" date="2014" name="BMC Genomics">
        <title>Comparison of environmental and isolate Sulfobacillus genomes reveals diverse carbon, sulfur, nitrogen, and hydrogen metabolisms.</title>
        <authorList>
            <person name="Justice N.B."/>
            <person name="Norman A."/>
            <person name="Brown C.T."/>
            <person name="Singh A."/>
            <person name="Thomas B.C."/>
            <person name="Banfield J.F."/>
        </authorList>
    </citation>
    <scope>NUCLEOTIDE SEQUENCE [LARGE SCALE GENOMIC DNA]</scope>
    <source>
        <strain evidence="1">AMDSBA3</strain>
    </source>
</reference>
<dbReference type="EMBL" id="PXYV01000066">
    <property type="protein sequence ID" value="PSR20362.1"/>
    <property type="molecule type" value="Genomic_DNA"/>
</dbReference>
<evidence type="ECO:0000313" key="2">
    <source>
        <dbReference type="Proteomes" id="UP000241848"/>
    </source>
</evidence>
<sequence length="70" mass="7783">MSRILTHVKLAGISEGMKEGIKEGRMAERQAIARAMLLDGDSIKKIVRLTELTTHDVQLLQEDTDMGFAN</sequence>
<dbReference type="Proteomes" id="UP000241848">
    <property type="component" value="Unassembled WGS sequence"/>
</dbReference>